<evidence type="ECO:0000256" key="1">
    <source>
        <dbReference type="ARBA" id="ARBA00022679"/>
    </source>
</evidence>
<evidence type="ECO:0000313" key="3">
    <source>
        <dbReference type="EMBL" id="GJM59534.1"/>
    </source>
</evidence>
<proteinExistence type="predicted"/>
<dbReference type="InterPro" id="IPR000182">
    <property type="entry name" value="GNAT_dom"/>
</dbReference>
<dbReference type="Proteomes" id="UP001310022">
    <property type="component" value="Unassembled WGS sequence"/>
</dbReference>
<comment type="caution">
    <text evidence="3">The sequence shown here is derived from an EMBL/GenBank/DDBJ whole genome shotgun (WGS) entry which is preliminary data.</text>
</comment>
<dbReference type="AlphaFoldDB" id="A0AAN4VSY0"/>
<keyword evidence="4" id="KW-1185">Reference proteome</keyword>
<name>A0AAN4VSY0_9BACT</name>
<dbReference type="Gene3D" id="3.40.630.30">
    <property type="match status" value="1"/>
</dbReference>
<dbReference type="EMBL" id="BQKE01000001">
    <property type="protein sequence ID" value="GJM59534.1"/>
    <property type="molecule type" value="Genomic_DNA"/>
</dbReference>
<dbReference type="InterPro" id="IPR016181">
    <property type="entry name" value="Acyl_CoA_acyltransferase"/>
</dbReference>
<evidence type="ECO:0000313" key="4">
    <source>
        <dbReference type="Proteomes" id="UP001310022"/>
    </source>
</evidence>
<dbReference type="InterPro" id="IPR050769">
    <property type="entry name" value="NAT_camello-type"/>
</dbReference>
<reference evidence="3 4" key="1">
    <citation type="submission" date="2021-12" db="EMBL/GenBank/DDBJ databases">
        <title>Genome sequencing of bacteria with rrn-lacking chromosome and rrn-plasmid.</title>
        <authorList>
            <person name="Anda M."/>
            <person name="Iwasaki W."/>
        </authorList>
    </citation>
    <scope>NUCLEOTIDE SEQUENCE [LARGE SCALE GENOMIC DNA]</scope>
    <source>
        <strain evidence="3 4">NBRC 15940</strain>
    </source>
</reference>
<sequence length="158" mass="17936">MIIREITQNDDKAIAHIIRKSLEEYGENKAGTIYFDPILDHMSDQYQQEDSAYFVIEENHQILGGAGIAPLIGEHQKTCELQRIFLKASARGKGLGKMLMEQCLHFARSQAYQQVYLETLPSLKEAVLLYEKYGFQKLEKSMGNTGHAACDLPMLLKL</sequence>
<dbReference type="PROSITE" id="PS51186">
    <property type="entry name" value="GNAT"/>
    <property type="match status" value="1"/>
</dbReference>
<keyword evidence="1" id="KW-0808">Transferase</keyword>
<dbReference type="RefSeq" id="WP_338235564.1">
    <property type="nucleotide sequence ID" value="NZ_BQKE01000001.1"/>
</dbReference>
<dbReference type="CDD" id="cd04301">
    <property type="entry name" value="NAT_SF"/>
    <property type="match status" value="1"/>
</dbReference>
<dbReference type="Pfam" id="PF00583">
    <property type="entry name" value="Acetyltransf_1"/>
    <property type="match status" value="1"/>
</dbReference>
<gene>
    <name evidence="3" type="primary">yjgM</name>
    <name evidence="3" type="ORF">PEDI_00860</name>
</gene>
<dbReference type="SUPFAM" id="SSF55729">
    <property type="entry name" value="Acyl-CoA N-acyltransferases (Nat)"/>
    <property type="match status" value="1"/>
</dbReference>
<dbReference type="PANTHER" id="PTHR13947:SF37">
    <property type="entry name" value="LD18367P"/>
    <property type="match status" value="1"/>
</dbReference>
<feature type="domain" description="N-acetyltransferase" evidence="2">
    <location>
        <begin position="1"/>
        <end position="158"/>
    </location>
</feature>
<accession>A0AAN4VSY0</accession>
<dbReference type="PANTHER" id="PTHR13947">
    <property type="entry name" value="GNAT FAMILY N-ACETYLTRANSFERASE"/>
    <property type="match status" value="1"/>
</dbReference>
<evidence type="ECO:0000259" key="2">
    <source>
        <dbReference type="PROSITE" id="PS51186"/>
    </source>
</evidence>
<organism evidence="3 4">
    <name type="scientific">Persicobacter diffluens</name>
    <dbReference type="NCBI Taxonomy" id="981"/>
    <lineage>
        <taxon>Bacteria</taxon>
        <taxon>Pseudomonadati</taxon>
        <taxon>Bacteroidota</taxon>
        <taxon>Cytophagia</taxon>
        <taxon>Cytophagales</taxon>
        <taxon>Persicobacteraceae</taxon>
        <taxon>Persicobacter</taxon>
    </lineage>
</organism>
<dbReference type="GO" id="GO:0008080">
    <property type="term" value="F:N-acetyltransferase activity"/>
    <property type="evidence" value="ECO:0007669"/>
    <property type="project" value="InterPro"/>
</dbReference>
<protein>
    <submittedName>
        <fullName evidence="3">N-acetyltransferase</fullName>
    </submittedName>
</protein>